<dbReference type="PANTHER" id="PTHR48223">
    <property type="entry name" value="DEFECTIVE 2759, PUTATIVE ISOFORM 1-RELATED"/>
    <property type="match status" value="1"/>
</dbReference>
<keyword evidence="1" id="KW-0812">Transmembrane</keyword>
<dbReference type="AlphaFoldDB" id="A0AAD8HUU8"/>
<evidence type="ECO:0000313" key="3">
    <source>
        <dbReference type="Proteomes" id="UP001237642"/>
    </source>
</evidence>
<proteinExistence type="predicted"/>
<evidence type="ECO:0000256" key="1">
    <source>
        <dbReference type="SAM" id="Phobius"/>
    </source>
</evidence>
<dbReference type="Proteomes" id="UP001237642">
    <property type="component" value="Unassembled WGS sequence"/>
</dbReference>
<dbReference type="EMBL" id="JAUIZM010000007">
    <property type="protein sequence ID" value="KAK1373199.1"/>
    <property type="molecule type" value="Genomic_DNA"/>
</dbReference>
<protein>
    <submittedName>
        <fullName evidence="2">Embryo defective</fullName>
    </submittedName>
</protein>
<reference evidence="2" key="1">
    <citation type="submission" date="2023-02" db="EMBL/GenBank/DDBJ databases">
        <title>Genome of toxic invasive species Heracleum sosnowskyi carries increased number of genes despite the absence of recent whole-genome duplications.</title>
        <authorList>
            <person name="Schelkunov M."/>
            <person name="Shtratnikova V."/>
            <person name="Makarenko M."/>
            <person name="Klepikova A."/>
            <person name="Omelchenko D."/>
            <person name="Novikova G."/>
            <person name="Obukhova E."/>
            <person name="Bogdanov V."/>
            <person name="Penin A."/>
            <person name="Logacheva M."/>
        </authorList>
    </citation>
    <scope>NUCLEOTIDE SEQUENCE</scope>
    <source>
        <strain evidence="2">Hsosn_3</strain>
        <tissue evidence="2">Leaf</tissue>
    </source>
</reference>
<name>A0AAD8HUU8_9APIA</name>
<reference evidence="2" key="2">
    <citation type="submission" date="2023-05" db="EMBL/GenBank/DDBJ databases">
        <authorList>
            <person name="Schelkunov M.I."/>
        </authorList>
    </citation>
    <scope>NUCLEOTIDE SEQUENCE</scope>
    <source>
        <strain evidence="2">Hsosn_3</strain>
        <tissue evidence="2">Leaf</tissue>
    </source>
</reference>
<keyword evidence="1" id="KW-0472">Membrane</keyword>
<keyword evidence="3" id="KW-1185">Reference proteome</keyword>
<sequence>MQGSCATFPTQFVQRNKICESRQIGRFLSVVRGTDNFISLQCKYIPFLRVGAPFFLGQAKELKITCFKGTGQSEDSSGAFGSKYQKNSVKISYVQQGSEETLTELSKDVPVPSSTAKTSEGSQAIQSLFRNWLTLLRTPSPDQVVDEAIEKPASEEETETEDKIQKNGRSEILKAVWYSFWGLDAMIKMPLIIFVPLFLVINVVHGAAVSKELTPLWIIGPIIVAVYVKMFRAICALYVFAFKRTLKIIKDVPTYYAVAQSFTAPGKLKGALSEMLDTKNLDFKDISERVKKNFSNWLVEKYLDFIESIWPTYCRTIRFMKRANLL</sequence>
<accession>A0AAD8HUU8</accession>
<feature type="transmembrane region" description="Helical" evidence="1">
    <location>
        <begin position="216"/>
        <end position="240"/>
    </location>
</feature>
<feature type="transmembrane region" description="Helical" evidence="1">
    <location>
        <begin position="191"/>
        <end position="210"/>
    </location>
</feature>
<organism evidence="2 3">
    <name type="scientific">Heracleum sosnowskyi</name>
    <dbReference type="NCBI Taxonomy" id="360622"/>
    <lineage>
        <taxon>Eukaryota</taxon>
        <taxon>Viridiplantae</taxon>
        <taxon>Streptophyta</taxon>
        <taxon>Embryophyta</taxon>
        <taxon>Tracheophyta</taxon>
        <taxon>Spermatophyta</taxon>
        <taxon>Magnoliopsida</taxon>
        <taxon>eudicotyledons</taxon>
        <taxon>Gunneridae</taxon>
        <taxon>Pentapetalae</taxon>
        <taxon>asterids</taxon>
        <taxon>campanulids</taxon>
        <taxon>Apiales</taxon>
        <taxon>Apiaceae</taxon>
        <taxon>Apioideae</taxon>
        <taxon>apioid superclade</taxon>
        <taxon>Tordylieae</taxon>
        <taxon>Tordyliinae</taxon>
        <taxon>Heracleum</taxon>
    </lineage>
</organism>
<dbReference type="PANTHER" id="PTHR48223:SF1">
    <property type="entry name" value="ABC TRANSMEMBRANE TYPE-1 DOMAIN-CONTAINING PROTEIN"/>
    <property type="match status" value="1"/>
</dbReference>
<evidence type="ECO:0000313" key="2">
    <source>
        <dbReference type="EMBL" id="KAK1373199.1"/>
    </source>
</evidence>
<gene>
    <name evidence="2" type="ORF">POM88_029392</name>
</gene>
<keyword evidence="1" id="KW-1133">Transmembrane helix</keyword>
<comment type="caution">
    <text evidence="2">The sequence shown here is derived from an EMBL/GenBank/DDBJ whole genome shotgun (WGS) entry which is preliminary data.</text>
</comment>